<evidence type="ECO:0000313" key="8">
    <source>
        <dbReference type="Proteomes" id="UP000812961"/>
    </source>
</evidence>
<feature type="transmembrane region" description="Helical" evidence="6">
    <location>
        <begin position="7"/>
        <end position="29"/>
    </location>
</feature>
<keyword evidence="3 6" id="KW-0812">Transmembrane</keyword>
<feature type="transmembrane region" description="Helical" evidence="6">
    <location>
        <begin position="164"/>
        <end position="184"/>
    </location>
</feature>
<keyword evidence="8" id="KW-1185">Reference proteome</keyword>
<comment type="subcellular location">
    <subcellularLocation>
        <location evidence="1">Membrane</location>
        <topology evidence="1">Multi-pass membrane protein</topology>
    </subcellularLocation>
</comment>
<dbReference type="PANTHER" id="PTHR13353">
    <property type="entry name" value="TRANSMEMBRANE PROTEIN 19"/>
    <property type="match status" value="1"/>
</dbReference>
<feature type="transmembrane region" description="Helical" evidence="6">
    <location>
        <begin position="117"/>
        <end position="143"/>
    </location>
</feature>
<protein>
    <submittedName>
        <fullName evidence="7">DUF92 domain-containing protein</fullName>
    </submittedName>
</protein>
<keyword evidence="5 6" id="KW-0472">Membrane</keyword>
<feature type="transmembrane region" description="Helical" evidence="6">
    <location>
        <begin position="35"/>
        <end position="67"/>
    </location>
</feature>
<dbReference type="Proteomes" id="UP000812961">
    <property type="component" value="Unassembled WGS sequence"/>
</dbReference>
<evidence type="ECO:0000256" key="5">
    <source>
        <dbReference type="ARBA" id="ARBA00023136"/>
    </source>
</evidence>
<evidence type="ECO:0000256" key="4">
    <source>
        <dbReference type="ARBA" id="ARBA00022989"/>
    </source>
</evidence>
<evidence type="ECO:0000256" key="3">
    <source>
        <dbReference type="ARBA" id="ARBA00022692"/>
    </source>
</evidence>
<evidence type="ECO:0000256" key="1">
    <source>
        <dbReference type="ARBA" id="ARBA00004141"/>
    </source>
</evidence>
<gene>
    <name evidence="7" type="ORF">K1Y79_23350</name>
</gene>
<evidence type="ECO:0000256" key="2">
    <source>
        <dbReference type="ARBA" id="ARBA00009012"/>
    </source>
</evidence>
<dbReference type="EMBL" id="JAICCF010000004">
    <property type="protein sequence ID" value="MBW8687292.1"/>
    <property type="molecule type" value="Genomic_DNA"/>
</dbReference>
<proteinExistence type="inferred from homology"/>
<feature type="transmembrane region" description="Helical" evidence="6">
    <location>
        <begin position="190"/>
        <end position="209"/>
    </location>
</feature>
<dbReference type="RefSeq" id="WP_220252611.1">
    <property type="nucleotide sequence ID" value="NZ_JAICCF010000004.1"/>
</dbReference>
<feature type="transmembrane region" description="Helical" evidence="6">
    <location>
        <begin position="95"/>
        <end position="111"/>
    </location>
</feature>
<dbReference type="Pfam" id="PF01940">
    <property type="entry name" value="DUF92"/>
    <property type="match status" value="1"/>
</dbReference>
<comment type="similarity">
    <text evidence="2">Belongs to the TMEM19 family.</text>
</comment>
<dbReference type="PANTHER" id="PTHR13353:SF5">
    <property type="entry name" value="TRANSMEMBRANE PROTEIN 19"/>
    <property type="match status" value="1"/>
</dbReference>
<feature type="transmembrane region" description="Helical" evidence="6">
    <location>
        <begin position="221"/>
        <end position="239"/>
    </location>
</feature>
<organism evidence="7 8">
    <name type="scientific">Chitinophaga rhizophila</name>
    <dbReference type="NCBI Taxonomy" id="2866212"/>
    <lineage>
        <taxon>Bacteria</taxon>
        <taxon>Pseudomonadati</taxon>
        <taxon>Bacteroidota</taxon>
        <taxon>Chitinophagia</taxon>
        <taxon>Chitinophagales</taxon>
        <taxon>Chitinophagaceae</taxon>
        <taxon>Chitinophaga</taxon>
    </lineage>
</organism>
<evidence type="ECO:0000256" key="6">
    <source>
        <dbReference type="SAM" id="Phobius"/>
    </source>
</evidence>
<dbReference type="InterPro" id="IPR002794">
    <property type="entry name" value="DUF92_TMEM19"/>
</dbReference>
<accession>A0ABS7GHX3</accession>
<sequence length="241" mass="25727">MDLLKPGMGLFAVTFLLFLVFLVILYVMYKKLTPAANIAALVVGGLVVVGTGTNGVILLFTYFALAVQATSHHKELKSRLTVDGRHPQKRDAAQVIANGGIVAIMAGLAWYDKTNAALYHLMLAAALAAALADTWSSELGIIYGRRHYNILTFTKEERGLDGVVSIEGTLIGAAGALIIALIYAGFTQQAMIVLVAGIFGNLADSVLGATLERRHIIGNNTVNFLNTLLAALLAMLLHYCI</sequence>
<reference evidence="7 8" key="1">
    <citation type="submission" date="2021-08" db="EMBL/GenBank/DDBJ databases">
        <title>The genome sequence of Chitinophaga sp. B61.</title>
        <authorList>
            <person name="Zhang X."/>
        </authorList>
    </citation>
    <scope>NUCLEOTIDE SEQUENCE [LARGE SCALE GENOMIC DNA]</scope>
    <source>
        <strain evidence="7 8">B61</strain>
    </source>
</reference>
<comment type="caution">
    <text evidence="7">The sequence shown here is derived from an EMBL/GenBank/DDBJ whole genome shotgun (WGS) entry which is preliminary data.</text>
</comment>
<keyword evidence="4 6" id="KW-1133">Transmembrane helix</keyword>
<evidence type="ECO:0000313" key="7">
    <source>
        <dbReference type="EMBL" id="MBW8687292.1"/>
    </source>
</evidence>
<name>A0ABS7GHX3_9BACT</name>